<dbReference type="FunFam" id="1.25.40.10:FF:000090">
    <property type="entry name" value="Pentatricopeptide repeat-containing protein, chloroplastic"/>
    <property type="match status" value="1"/>
</dbReference>
<accession>A0AAV1DYP0</accession>
<evidence type="ECO:0000256" key="1">
    <source>
        <dbReference type="ARBA" id="ARBA00022737"/>
    </source>
</evidence>
<protein>
    <submittedName>
        <fullName evidence="3">OLC1v1013615C1</fullName>
    </submittedName>
</protein>
<proteinExistence type="predicted"/>
<dbReference type="Pfam" id="PF01535">
    <property type="entry name" value="PPR"/>
    <property type="match status" value="3"/>
</dbReference>
<dbReference type="InterPro" id="IPR011990">
    <property type="entry name" value="TPR-like_helical_dom_sf"/>
</dbReference>
<evidence type="ECO:0000256" key="2">
    <source>
        <dbReference type="PROSITE-ProRule" id="PRU00708"/>
    </source>
</evidence>
<dbReference type="PANTHER" id="PTHR24015:SF622">
    <property type="entry name" value="OS02G0833050 PROTEIN"/>
    <property type="match status" value="1"/>
</dbReference>
<feature type="repeat" description="PPR" evidence="2">
    <location>
        <begin position="415"/>
        <end position="449"/>
    </location>
</feature>
<keyword evidence="4" id="KW-1185">Reference proteome</keyword>
<name>A0AAV1DYP0_OLDCO</name>
<reference evidence="3" key="1">
    <citation type="submission" date="2023-03" db="EMBL/GenBank/DDBJ databases">
        <authorList>
            <person name="Julca I."/>
        </authorList>
    </citation>
    <scope>NUCLEOTIDE SEQUENCE</scope>
</reference>
<dbReference type="PROSITE" id="PS51375">
    <property type="entry name" value="PPR"/>
    <property type="match status" value="3"/>
</dbReference>
<organism evidence="3 4">
    <name type="scientific">Oldenlandia corymbosa var. corymbosa</name>
    <dbReference type="NCBI Taxonomy" id="529605"/>
    <lineage>
        <taxon>Eukaryota</taxon>
        <taxon>Viridiplantae</taxon>
        <taxon>Streptophyta</taxon>
        <taxon>Embryophyta</taxon>
        <taxon>Tracheophyta</taxon>
        <taxon>Spermatophyta</taxon>
        <taxon>Magnoliopsida</taxon>
        <taxon>eudicotyledons</taxon>
        <taxon>Gunneridae</taxon>
        <taxon>Pentapetalae</taxon>
        <taxon>asterids</taxon>
        <taxon>lamiids</taxon>
        <taxon>Gentianales</taxon>
        <taxon>Rubiaceae</taxon>
        <taxon>Rubioideae</taxon>
        <taxon>Spermacoceae</taxon>
        <taxon>Hedyotis-Oldenlandia complex</taxon>
        <taxon>Oldenlandia</taxon>
    </lineage>
</organism>
<evidence type="ECO:0000313" key="4">
    <source>
        <dbReference type="Proteomes" id="UP001161247"/>
    </source>
</evidence>
<dbReference type="Gene3D" id="1.25.40.10">
    <property type="entry name" value="Tetratricopeptide repeat domain"/>
    <property type="match status" value="6"/>
</dbReference>
<feature type="repeat" description="PPR" evidence="2">
    <location>
        <begin position="314"/>
        <end position="348"/>
    </location>
</feature>
<dbReference type="Pfam" id="PF13041">
    <property type="entry name" value="PPR_2"/>
    <property type="match status" value="2"/>
</dbReference>
<dbReference type="FunFam" id="1.25.40.10:FF:000073">
    <property type="entry name" value="Pentatricopeptide repeat-containing protein chloroplastic"/>
    <property type="match status" value="1"/>
</dbReference>
<dbReference type="InterPro" id="IPR046848">
    <property type="entry name" value="E_motif"/>
</dbReference>
<dbReference type="GO" id="GO:0003729">
    <property type="term" value="F:mRNA binding"/>
    <property type="evidence" value="ECO:0007669"/>
    <property type="project" value="UniProtKB-ARBA"/>
</dbReference>
<dbReference type="InterPro" id="IPR046960">
    <property type="entry name" value="PPR_At4g14850-like_plant"/>
</dbReference>
<dbReference type="AlphaFoldDB" id="A0AAV1DYP0"/>
<dbReference type="InterPro" id="IPR002885">
    <property type="entry name" value="PPR_rpt"/>
</dbReference>
<dbReference type="EMBL" id="OX459124">
    <property type="protein sequence ID" value="CAI9113079.1"/>
    <property type="molecule type" value="Genomic_DNA"/>
</dbReference>
<dbReference type="Pfam" id="PF20431">
    <property type="entry name" value="E_motif"/>
    <property type="match status" value="1"/>
</dbReference>
<dbReference type="GO" id="GO:0009451">
    <property type="term" value="P:RNA modification"/>
    <property type="evidence" value="ECO:0007669"/>
    <property type="project" value="InterPro"/>
</dbReference>
<sequence length="704" mass="77137">MRLPTISSVSKLPDWLLSMKELAAKGNWKGVLSFHHELKGAGIRFSDPSLFHPVLKACSVVSFEYGKSIHASSIKLGLDSYTSMGNSIIDFYLKSQALSCAAVVFDGLENKDSVSWNIMIHEHLVHFASERGLDLFFHAKISGFKPNISTLVLVIRACRELFCFDEGLVVHGYVVKSGFWTISSVQNSLLCLYADIGLGSARKLFDEMIDRDVISWSAIIVSHTKFDEPAVALNLFQLMVNESTIEADGPIIVTVLKACTYLQNIRIGNSIHAFVISKGLKNDLFVGNSLIDFYAKCDDVDSAFTVFSEMPQKNAVSWNSLLSGYVQSEKHSDALGLILSMRKVGFEADGVTFVNLLQVCKHLKDPYACKLIHSRVFRQGYESNHLVNNSLMDAYAKCYCISLVWKLFSCMKHRDVVTWSTMIAAFTYCGMPAEAIFVFVQMKQRKEKFNAVTMLNLFEACSLYSELAILEWAHAITICYGLDSNSAVGTALLDMYAKCGSVEASRKVFEQMPQRDVVTCSAMIAAYGTNGLPHDALLLLSQMESQGLKPNLVTSLSLLSACSHGGLVEKGLSIFKNLVQEYGAKIGLKHYSCLVDLLARAGKVGDAMDLVEKMSQGSKVGASAWSSILSACRHSGDSEVGEGVLPHLLQLEPSVSAGYLLASNMYASGGSWSNAANLRSMMNENGVKVLAGSSFVHFNSDSTL</sequence>
<dbReference type="Proteomes" id="UP001161247">
    <property type="component" value="Chromosome 7"/>
</dbReference>
<keyword evidence="1" id="KW-0677">Repeat</keyword>
<gene>
    <name evidence="3" type="ORF">OLC1_LOCUS20154</name>
</gene>
<evidence type="ECO:0000313" key="3">
    <source>
        <dbReference type="EMBL" id="CAI9113079.1"/>
    </source>
</evidence>
<dbReference type="NCBIfam" id="TIGR00756">
    <property type="entry name" value="PPR"/>
    <property type="match status" value="3"/>
</dbReference>
<dbReference type="PANTHER" id="PTHR24015">
    <property type="entry name" value="OS07G0578800 PROTEIN-RELATED"/>
    <property type="match status" value="1"/>
</dbReference>
<feature type="repeat" description="PPR" evidence="2">
    <location>
        <begin position="516"/>
        <end position="550"/>
    </location>
</feature>